<organism evidence="1">
    <name type="scientific">Anguilla anguilla</name>
    <name type="common">European freshwater eel</name>
    <name type="synonym">Muraena anguilla</name>
    <dbReference type="NCBI Taxonomy" id="7936"/>
    <lineage>
        <taxon>Eukaryota</taxon>
        <taxon>Metazoa</taxon>
        <taxon>Chordata</taxon>
        <taxon>Craniata</taxon>
        <taxon>Vertebrata</taxon>
        <taxon>Euteleostomi</taxon>
        <taxon>Actinopterygii</taxon>
        <taxon>Neopterygii</taxon>
        <taxon>Teleostei</taxon>
        <taxon>Anguilliformes</taxon>
        <taxon>Anguillidae</taxon>
        <taxon>Anguilla</taxon>
    </lineage>
</organism>
<accession>A0A0E9VWI9</accession>
<protein>
    <submittedName>
        <fullName evidence="1">Uncharacterized protein</fullName>
    </submittedName>
</protein>
<reference evidence="1" key="1">
    <citation type="submission" date="2014-11" db="EMBL/GenBank/DDBJ databases">
        <authorList>
            <person name="Amaro Gonzalez C."/>
        </authorList>
    </citation>
    <scope>NUCLEOTIDE SEQUENCE</scope>
</reference>
<evidence type="ECO:0000313" key="1">
    <source>
        <dbReference type="EMBL" id="JAH82422.1"/>
    </source>
</evidence>
<reference evidence="1" key="2">
    <citation type="journal article" date="2015" name="Fish Shellfish Immunol.">
        <title>Early steps in the European eel (Anguilla anguilla)-Vibrio vulnificus interaction in the gills: Role of the RtxA13 toxin.</title>
        <authorList>
            <person name="Callol A."/>
            <person name="Pajuelo D."/>
            <person name="Ebbesson L."/>
            <person name="Teles M."/>
            <person name="MacKenzie S."/>
            <person name="Amaro C."/>
        </authorList>
    </citation>
    <scope>NUCLEOTIDE SEQUENCE</scope>
</reference>
<dbReference type="EMBL" id="GBXM01026155">
    <property type="protein sequence ID" value="JAH82422.1"/>
    <property type="molecule type" value="Transcribed_RNA"/>
</dbReference>
<name>A0A0E9VWI9_ANGAN</name>
<proteinExistence type="predicted"/>
<sequence length="16" mass="1833">MLISFSISGSLYLVFR</sequence>
<dbReference type="AlphaFoldDB" id="A0A0E9VWI9"/>